<dbReference type="AlphaFoldDB" id="A0A6L3ZDJ1"/>
<evidence type="ECO:0000259" key="1">
    <source>
        <dbReference type="SMART" id="SM00587"/>
    </source>
</evidence>
<gene>
    <name evidence="2" type="ORF">F8C82_08005</name>
</gene>
<dbReference type="Pfam" id="PF02958">
    <property type="entry name" value="EcKL"/>
    <property type="match status" value="2"/>
</dbReference>
<keyword evidence="3" id="KW-1185">Reference proteome</keyword>
<organism evidence="2 3">
    <name type="scientific">Phaeocystidibacter marisrubri</name>
    <dbReference type="NCBI Taxonomy" id="1577780"/>
    <lineage>
        <taxon>Bacteria</taxon>
        <taxon>Pseudomonadati</taxon>
        <taxon>Bacteroidota</taxon>
        <taxon>Flavobacteriia</taxon>
        <taxon>Flavobacteriales</taxon>
        <taxon>Phaeocystidibacteraceae</taxon>
        <taxon>Phaeocystidibacter</taxon>
    </lineage>
</organism>
<dbReference type="EMBL" id="WBVQ01000002">
    <property type="protein sequence ID" value="KAB2815638.1"/>
    <property type="molecule type" value="Genomic_DNA"/>
</dbReference>
<dbReference type="InterPro" id="IPR011009">
    <property type="entry name" value="Kinase-like_dom_sf"/>
</dbReference>
<comment type="caution">
    <text evidence="2">The sequence shown here is derived from an EMBL/GenBank/DDBJ whole genome shotgun (WGS) entry which is preliminary data.</text>
</comment>
<proteinExistence type="predicted"/>
<reference evidence="2 3" key="1">
    <citation type="submission" date="2019-10" db="EMBL/GenBank/DDBJ databases">
        <title>Genome sequence of Phaeocystidibacter marisrubri JCM30614 (type strain).</title>
        <authorList>
            <person name="Bowman J.P."/>
        </authorList>
    </citation>
    <scope>NUCLEOTIDE SEQUENCE [LARGE SCALE GENOMIC DNA]</scope>
    <source>
        <strain evidence="2 3">JCM 30614</strain>
    </source>
</reference>
<dbReference type="SMART" id="SM00587">
    <property type="entry name" value="CHK"/>
    <property type="match status" value="1"/>
</dbReference>
<dbReference type="Proteomes" id="UP000484164">
    <property type="component" value="Unassembled WGS sequence"/>
</dbReference>
<dbReference type="SUPFAM" id="SSF56112">
    <property type="entry name" value="Protein kinase-like (PK-like)"/>
    <property type="match status" value="1"/>
</dbReference>
<dbReference type="OrthoDB" id="9769860at2"/>
<dbReference type="PANTHER" id="PTHR11012:SF30">
    <property type="entry name" value="PROTEIN KINASE-LIKE DOMAIN-CONTAINING"/>
    <property type="match status" value="1"/>
</dbReference>
<sequence length="314" mass="35901">MSPQIQSIILRLTNASAIVAQEVIQNLWSDYGEIVRIKLLESEYSSVVVKHIQHGAAGNHPRGWNSDIGHQRKLKSYEVETAWYDRYALTSKARIPRCIAVEHLENEILIVLEDLNASGFNLRKSEVSWTEMEACIQWLAQYHAGFIGMEPERLWEVGTYWHLATRPNELEALDDVALKNAASAIDEQLNSCTYKTLVHGDAKLANFCFSPNGEVAGVDFQYVGGGCGMKDLAYFVSSCLYEEDCERYETRILNTYFRHLQNSLPIPNPELEAEWRSLYHVAWADFHRFIKGWSPGHWKINSYSERVTKAVIGR</sequence>
<evidence type="ECO:0000313" key="3">
    <source>
        <dbReference type="Proteomes" id="UP000484164"/>
    </source>
</evidence>
<dbReference type="GO" id="GO:0016740">
    <property type="term" value="F:transferase activity"/>
    <property type="evidence" value="ECO:0007669"/>
    <property type="project" value="UniProtKB-KW"/>
</dbReference>
<accession>A0A6L3ZDJ1</accession>
<dbReference type="Gene3D" id="3.90.1200.10">
    <property type="match status" value="1"/>
</dbReference>
<evidence type="ECO:0000313" key="2">
    <source>
        <dbReference type="EMBL" id="KAB2815638.1"/>
    </source>
</evidence>
<keyword evidence="2" id="KW-0808">Transferase</keyword>
<dbReference type="PANTHER" id="PTHR11012">
    <property type="entry name" value="PROTEIN KINASE-LIKE DOMAIN-CONTAINING"/>
    <property type="match status" value="1"/>
</dbReference>
<dbReference type="RefSeq" id="WP_151693068.1">
    <property type="nucleotide sequence ID" value="NZ_BMGX01000001.1"/>
</dbReference>
<dbReference type="InterPro" id="IPR015897">
    <property type="entry name" value="CHK_kinase-like"/>
</dbReference>
<name>A0A6L3ZDJ1_9FLAO</name>
<feature type="domain" description="CHK kinase-like" evidence="1">
    <location>
        <begin position="110"/>
        <end position="266"/>
    </location>
</feature>
<dbReference type="InterPro" id="IPR004119">
    <property type="entry name" value="EcKL"/>
</dbReference>
<protein>
    <submittedName>
        <fullName evidence="2">Phosphotransferase</fullName>
    </submittedName>
</protein>